<feature type="transmembrane region" description="Helical" evidence="1">
    <location>
        <begin position="328"/>
        <end position="345"/>
    </location>
</feature>
<dbReference type="RefSeq" id="WP_315947543.1">
    <property type="nucleotide sequence ID" value="NZ_JAWCUA010000010.1"/>
</dbReference>
<feature type="transmembrane region" description="Helical" evidence="1">
    <location>
        <begin position="71"/>
        <end position="90"/>
    </location>
</feature>
<dbReference type="Proteomes" id="UP001257914">
    <property type="component" value="Unassembled WGS sequence"/>
</dbReference>
<dbReference type="GO" id="GO:0016746">
    <property type="term" value="F:acyltransferase activity"/>
    <property type="evidence" value="ECO:0007669"/>
    <property type="project" value="UniProtKB-KW"/>
</dbReference>
<feature type="transmembrane region" description="Helical" evidence="1">
    <location>
        <begin position="258"/>
        <end position="280"/>
    </location>
</feature>
<organism evidence="3 4">
    <name type="scientific">Psychrosphaera aquimarina</name>
    <dbReference type="NCBI Taxonomy" id="2044854"/>
    <lineage>
        <taxon>Bacteria</taxon>
        <taxon>Pseudomonadati</taxon>
        <taxon>Pseudomonadota</taxon>
        <taxon>Gammaproteobacteria</taxon>
        <taxon>Alteromonadales</taxon>
        <taxon>Pseudoalteromonadaceae</taxon>
        <taxon>Psychrosphaera</taxon>
    </lineage>
</organism>
<feature type="transmembrane region" description="Helical" evidence="1">
    <location>
        <begin position="351"/>
        <end position="373"/>
    </location>
</feature>
<dbReference type="InterPro" id="IPR002656">
    <property type="entry name" value="Acyl_transf_3_dom"/>
</dbReference>
<feature type="transmembrane region" description="Helical" evidence="1">
    <location>
        <begin position="229"/>
        <end position="246"/>
    </location>
</feature>
<feature type="domain" description="Acyltransferase 3" evidence="2">
    <location>
        <begin position="23"/>
        <end position="372"/>
    </location>
</feature>
<evidence type="ECO:0000313" key="4">
    <source>
        <dbReference type="Proteomes" id="UP001257914"/>
    </source>
</evidence>
<feature type="transmembrane region" description="Helical" evidence="1">
    <location>
        <begin position="401"/>
        <end position="418"/>
    </location>
</feature>
<proteinExistence type="predicted"/>
<protein>
    <submittedName>
        <fullName evidence="3">Acyltransferase family protein</fullName>
    </submittedName>
</protein>
<gene>
    <name evidence="3" type="ORF">RT723_13275</name>
</gene>
<evidence type="ECO:0000256" key="1">
    <source>
        <dbReference type="SAM" id="Phobius"/>
    </source>
</evidence>
<feature type="transmembrane region" description="Helical" evidence="1">
    <location>
        <begin position="30"/>
        <end position="51"/>
    </location>
</feature>
<feature type="transmembrane region" description="Helical" evidence="1">
    <location>
        <begin position="102"/>
        <end position="123"/>
    </location>
</feature>
<evidence type="ECO:0000259" key="2">
    <source>
        <dbReference type="Pfam" id="PF01757"/>
    </source>
</evidence>
<keyword evidence="1" id="KW-0472">Membrane</keyword>
<dbReference type="Pfam" id="PF01757">
    <property type="entry name" value="Acyl_transf_3"/>
    <property type="match status" value="1"/>
</dbReference>
<sequence>MKKALPIMALFIPKHNNIPNRRYDLDWLRVIVFGLLIFYHTGMLYVANWGYHIKSQYLSEGLANVMLLLSPWRMAVLWLISGIAIRFVLVKVPLLQFIGLRSIRLLLPLLFAILVIIPPQLYYEMIFNGDLNLSYWQFYKAFFVNDHELFINYQPGIWPHIDVNHLWYLRELWQYSLFLVPLLPLLNSRFIEKLTNKLFSLNAVVAILLVVMPIFIIQLSMESDQHRNALGFICLIYGYLIGWHPVFWQRVTEHYKNLLIISLVLYLSLITFYNLVWLGADENTNKVLLVAGNFLYSLDRVLWVLAVMGLASRYLNKPSKQLSYLSDAVYPYYIVHQTIIIAVGFELSRFSLGIALEGVLVLLISFAACIATFEIIRRVELLRVLFGVRLKHSYSPNIKKAGYFIAAVIIIPFGLEILL</sequence>
<keyword evidence="1" id="KW-0812">Transmembrane</keyword>
<keyword evidence="3" id="KW-0808">Transferase</keyword>
<dbReference type="PANTHER" id="PTHR36927">
    <property type="entry name" value="BLR4337 PROTEIN"/>
    <property type="match status" value="1"/>
</dbReference>
<reference evidence="3 4" key="1">
    <citation type="submission" date="2023-10" db="EMBL/GenBank/DDBJ databases">
        <title>Psychrosphaera aquimaarina strain SW33 isolated from seawater.</title>
        <authorList>
            <person name="Bayburt H."/>
            <person name="Kim J.M."/>
            <person name="Choi B.J."/>
            <person name="Jeon C.O."/>
        </authorList>
    </citation>
    <scope>NUCLEOTIDE SEQUENCE [LARGE SCALE GENOMIC DNA]</scope>
    <source>
        <strain evidence="3 4">KCTC 52743</strain>
    </source>
</reference>
<accession>A0ABU3R2P6</accession>
<feature type="transmembrane region" description="Helical" evidence="1">
    <location>
        <begin position="198"/>
        <end position="217"/>
    </location>
</feature>
<evidence type="ECO:0000313" key="3">
    <source>
        <dbReference type="EMBL" id="MDU0113953.1"/>
    </source>
</evidence>
<keyword evidence="3" id="KW-0012">Acyltransferase</keyword>
<keyword evidence="1" id="KW-1133">Transmembrane helix</keyword>
<name>A0ABU3R2P6_9GAMM</name>
<dbReference type="PANTHER" id="PTHR36927:SF3">
    <property type="entry name" value="GLUCANS BIOSYNTHESIS PROTEIN C"/>
    <property type="match status" value="1"/>
</dbReference>
<dbReference type="InterPro" id="IPR050623">
    <property type="entry name" value="Glucan_succinyl_AcylTrfase"/>
</dbReference>
<keyword evidence="4" id="KW-1185">Reference proteome</keyword>
<dbReference type="EMBL" id="JAWCUA010000010">
    <property type="protein sequence ID" value="MDU0113953.1"/>
    <property type="molecule type" value="Genomic_DNA"/>
</dbReference>
<feature type="transmembrane region" description="Helical" evidence="1">
    <location>
        <begin position="172"/>
        <end position="191"/>
    </location>
</feature>
<comment type="caution">
    <text evidence="3">The sequence shown here is derived from an EMBL/GenBank/DDBJ whole genome shotgun (WGS) entry which is preliminary data.</text>
</comment>